<accession>A0AAV5M6K0</accession>
<dbReference type="AlphaFoldDB" id="A0AAV5M6K0"/>
<name>A0AAV5M6K0_9ROSI</name>
<evidence type="ECO:0000313" key="2">
    <source>
        <dbReference type="Proteomes" id="UP001054252"/>
    </source>
</evidence>
<organism evidence="1 2">
    <name type="scientific">Rubroshorea leprosula</name>
    <dbReference type="NCBI Taxonomy" id="152421"/>
    <lineage>
        <taxon>Eukaryota</taxon>
        <taxon>Viridiplantae</taxon>
        <taxon>Streptophyta</taxon>
        <taxon>Embryophyta</taxon>
        <taxon>Tracheophyta</taxon>
        <taxon>Spermatophyta</taxon>
        <taxon>Magnoliopsida</taxon>
        <taxon>eudicotyledons</taxon>
        <taxon>Gunneridae</taxon>
        <taxon>Pentapetalae</taxon>
        <taxon>rosids</taxon>
        <taxon>malvids</taxon>
        <taxon>Malvales</taxon>
        <taxon>Dipterocarpaceae</taxon>
        <taxon>Rubroshorea</taxon>
    </lineage>
</organism>
<proteinExistence type="predicted"/>
<gene>
    <name evidence="1" type="ORF">SLEP1_g51796</name>
</gene>
<reference evidence="1 2" key="1">
    <citation type="journal article" date="2021" name="Commun. Biol.">
        <title>The genome of Shorea leprosula (Dipterocarpaceae) highlights the ecological relevance of drought in aseasonal tropical rainforests.</title>
        <authorList>
            <person name="Ng K.K.S."/>
            <person name="Kobayashi M.J."/>
            <person name="Fawcett J.A."/>
            <person name="Hatakeyama M."/>
            <person name="Paape T."/>
            <person name="Ng C.H."/>
            <person name="Ang C.C."/>
            <person name="Tnah L.H."/>
            <person name="Lee C.T."/>
            <person name="Nishiyama T."/>
            <person name="Sese J."/>
            <person name="O'Brien M.J."/>
            <person name="Copetti D."/>
            <person name="Mohd Noor M.I."/>
            <person name="Ong R.C."/>
            <person name="Putra M."/>
            <person name="Sireger I.Z."/>
            <person name="Indrioko S."/>
            <person name="Kosugi Y."/>
            <person name="Izuno A."/>
            <person name="Isagi Y."/>
            <person name="Lee S.L."/>
            <person name="Shimizu K.K."/>
        </authorList>
    </citation>
    <scope>NUCLEOTIDE SEQUENCE [LARGE SCALE GENOMIC DNA]</scope>
    <source>
        <strain evidence="1">214</strain>
    </source>
</reference>
<comment type="caution">
    <text evidence="1">The sequence shown here is derived from an EMBL/GenBank/DDBJ whole genome shotgun (WGS) entry which is preliminary data.</text>
</comment>
<dbReference type="EMBL" id="BPVZ01000184">
    <property type="protein sequence ID" value="GKV44634.1"/>
    <property type="molecule type" value="Genomic_DNA"/>
</dbReference>
<evidence type="ECO:0008006" key="3">
    <source>
        <dbReference type="Google" id="ProtNLM"/>
    </source>
</evidence>
<sequence length="118" mass="13659">MHRNSQRSYLEAALKGQMMPSIAHRPPAPITPRALPSGKSVPYCTVPLDIHIVELYRSFGRFGFILQMRIKRKTLQHRKEVNVFYEHPTSEQRLLQGSPVLIDGMPVVIELKKPFLYY</sequence>
<keyword evidence="2" id="KW-1185">Reference proteome</keyword>
<protein>
    <recommendedName>
        <fullName evidence="3">RRM domain-containing protein</fullName>
    </recommendedName>
</protein>
<evidence type="ECO:0000313" key="1">
    <source>
        <dbReference type="EMBL" id="GKV44634.1"/>
    </source>
</evidence>
<dbReference type="Proteomes" id="UP001054252">
    <property type="component" value="Unassembled WGS sequence"/>
</dbReference>